<organism evidence="1">
    <name type="scientific">Cyanidium caldarium</name>
    <name type="common">Red alga</name>
    <dbReference type="NCBI Taxonomy" id="2771"/>
    <lineage>
        <taxon>Eukaryota</taxon>
        <taxon>Rhodophyta</taxon>
        <taxon>Bangiophyceae</taxon>
        <taxon>Cyanidiales</taxon>
        <taxon>Cyanidiaceae</taxon>
        <taxon>Cyanidium</taxon>
    </lineage>
</organism>
<accession>Q9TLR7</accession>
<gene>
    <name evidence="1" type="primary">ccfr6</name>
</gene>
<dbReference type="AlphaFoldDB" id="Q9TLR7"/>
<evidence type="ECO:0000313" key="1">
    <source>
        <dbReference type="EMBL" id="AAF12892.1"/>
    </source>
</evidence>
<dbReference type="EMBL" id="AF022186">
    <property type="protein sequence ID" value="AAF12892.1"/>
    <property type="molecule type" value="Genomic_DNA"/>
</dbReference>
<reference evidence="1" key="1">
    <citation type="submission" date="1999-11" db="EMBL/GenBank/DDBJ databases">
        <authorList>
            <person name="Gloeckner G."/>
            <person name="Rosenthal A."/>
            <person name="Valentin K."/>
        </authorList>
    </citation>
    <scope>NUCLEOTIDE SEQUENCE</scope>
    <source>
        <strain evidence="1">RK1</strain>
    </source>
</reference>
<keyword evidence="1" id="KW-0934">Plastid</keyword>
<geneLocation type="chloroplast" evidence="1"/>
<sequence length="28" mass="3454">MFFKYLNKYKRLTKLVELDLIQAICQAY</sequence>
<reference evidence="1" key="2">
    <citation type="journal article" date="2000" name="J. Mol. Evol.">
        <title>The structure and gene repertoire of an ancient red algal plastid genome.</title>
        <authorList>
            <person name="Glockner G."/>
            <person name="Rosenthal A."/>
            <person name="Valentin K."/>
        </authorList>
    </citation>
    <scope>NUCLEOTIDE SEQUENCE</scope>
    <source>
        <strain evidence="1">RK1</strain>
    </source>
</reference>
<dbReference type="GeneID" id="800164"/>
<dbReference type="RefSeq" id="NP_045202.1">
    <property type="nucleotide sequence ID" value="NC_001840.1"/>
</dbReference>
<keyword evidence="1" id="KW-0150">Chloroplast</keyword>
<name>Q9TLR7_CYACA</name>
<protein>
    <submittedName>
        <fullName evidence="1">Uncharacterized protein</fullName>
    </submittedName>
</protein>
<proteinExistence type="predicted"/>